<dbReference type="InterPro" id="IPR029032">
    <property type="entry name" value="AhpD-like"/>
</dbReference>
<reference evidence="2" key="1">
    <citation type="submission" date="2019-09" db="EMBL/GenBank/DDBJ databases">
        <authorList>
            <person name="Jung D.-H."/>
        </authorList>
    </citation>
    <scope>NUCLEOTIDE SEQUENCE [LARGE SCALE GENOMIC DNA]</scope>
    <source>
        <strain evidence="2">JA-25</strain>
    </source>
</reference>
<gene>
    <name evidence="1" type="ORF">F7231_23485</name>
</gene>
<evidence type="ECO:0000313" key="1">
    <source>
        <dbReference type="EMBL" id="NID13154.1"/>
    </source>
</evidence>
<evidence type="ECO:0008006" key="3">
    <source>
        <dbReference type="Google" id="ProtNLM"/>
    </source>
</evidence>
<proteinExistence type="predicted"/>
<dbReference type="SUPFAM" id="SSF69118">
    <property type="entry name" value="AhpD-like"/>
    <property type="match status" value="1"/>
</dbReference>
<keyword evidence="2" id="KW-1185">Reference proteome</keyword>
<name>A0ABX0QSM4_9BACT</name>
<protein>
    <recommendedName>
        <fullName evidence="3">Carboxymuconolactone decarboxylase family protein</fullName>
    </recommendedName>
</protein>
<evidence type="ECO:0000313" key="2">
    <source>
        <dbReference type="Proteomes" id="UP000606008"/>
    </source>
</evidence>
<dbReference type="Proteomes" id="UP000606008">
    <property type="component" value="Unassembled WGS sequence"/>
</dbReference>
<dbReference type="RefSeq" id="WP_166693766.1">
    <property type="nucleotide sequence ID" value="NZ_WAEL01000010.1"/>
</dbReference>
<dbReference type="Gene3D" id="1.20.1290.10">
    <property type="entry name" value="AhpD-like"/>
    <property type="match status" value="1"/>
</dbReference>
<organism evidence="1 2">
    <name type="scientific">Fibrivirga algicola</name>
    <dbReference type="NCBI Taxonomy" id="2950420"/>
    <lineage>
        <taxon>Bacteria</taxon>
        <taxon>Pseudomonadati</taxon>
        <taxon>Bacteroidota</taxon>
        <taxon>Cytophagia</taxon>
        <taxon>Cytophagales</taxon>
        <taxon>Spirosomataceae</taxon>
        <taxon>Fibrivirga</taxon>
    </lineage>
</organism>
<reference evidence="2" key="2">
    <citation type="submission" date="2023-07" db="EMBL/GenBank/DDBJ databases">
        <authorList>
            <person name="Jung D.-H."/>
        </authorList>
    </citation>
    <scope>NUCLEOTIDE SEQUENCE [LARGE SCALE GENOMIC DNA]</scope>
    <source>
        <strain evidence="2">JA-25</strain>
    </source>
</reference>
<dbReference type="EMBL" id="WAEL01000010">
    <property type="protein sequence ID" value="NID13154.1"/>
    <property type="molecule type" value="Genomic_DNA"/>
</dbReference>
<comment type="caution">
    <text evidence="1">The sequence shown here is derived from an EMBL/GenBank/DDBJ whole genome shotgun (WGS) entry which is preliminary data.</text>
</comment>
<sequence>MTPRIQPLPESNASDELKAAWAKHIDDYPGSRITNMKATLSHSPLAFDVYMQWYPLYQAVIAITGERSAYLFAHAISEASNCPLCTTFFRKIIIQNGERPEDLHLTDHEQHLLDFGAAIAQNQGEVPDEVYEPIRQRFSDRDVVTLVAFAGQMIATNLINNVLHVTIDEYLYPYLPLAQSDH</sequence>
<accession>A0ABX0QSM4</accession>